<dbReference type="Gene3D" id="3.30.1340.30">
    <property type="match status" value="1"/>
</dbReference>
<dbReference type="InterPro" id="IPR046342">
    <property type="entry name" value="CBS_dom_sf"/>
</dbReference>
<dbReference type="SMART" id="SM00116">
    <property type="entry name" value="CBS"/>
    <property type="match status" value="2"/>
</dbReference>
<protein>
    <recommendedName>
        <fullName evidence="7">CBS domain-containing protein</fullName>
    </recommendedName>
</protein>
<dbReference type="PIRSF" id="PIRSF036990">
    <property type="entry name" value="UCP036990_CBS_BON"/>
    <property type="match status" value="1"/>
</dbReference>
<dbReference type="SUPFAM" id="SSF54631">
    <property type="entry name" value="CBS-domain pair"/>
    <property type="match status" value="1"/>
</dbReference>
<dbReference type="Gene3D" id="3.10.580.10">
    <property type="entry name" value="CBS-domain"/>
    <property type="match status" value="1"/>
</dbReference>
<dbReference type="Pfam" id="PF04972">
    <property type="entry name" value="BON"/>
    <property type="match status" value="1"/>
</dbReference>
<dbReference type="InterPro" id="IPR017080">
    <property type="entry name" value="UCP036990_CBS_BON"/>
</dbReference>
<dbReference type="Pfam" id="PF00571">
    <property type="entry name" value="CBS"/>
    <property type="match status" value="2"/>
</dbReference>
<evidence type="ECO:0000259" key="4">
    <source>
        <dbReference type="PROSITE" id="PS51371"/>
    </source>
</evidence>
<evidence type="ECO:0000259" key="3">
    <source>
        <dbReference type="PROSITE" id="PS50914"/>
    </source>
</evidence>
<evidence type="ECO:0000313" key="5">
    <source>
        <dbReference type="EMBL" id="GES17157.1"/>
    </source>
</evidence>
<name>A0A5M3X650_9ACTN</name>
<gene>
    <name evidence="5" type="ORF">Aple_000520</name>
</gene>
<feature type="domain" description="CBS" evidence="4">
    <location>
        <begin position="97"/>
        <end position="153"/>
    </location>
</feature>
<comment type="caution">
    <text evidence="5">The sequence shown here is derived from an EMBL/GenBank/DDBJ whole genome shotgun (WGS) entry which is preliminary data.</text>
</comment>
<reference evidence="5 6" key="1">
    <citation type="submission" date="2019-10" db="EMBL/GenBank/DDBJ databases">
        <title>Whole genome shotgun sequence of Acrocarpospora pleiomorpha NBRC 16267.</title>
        <authorList>
            <person name="Ichikawa N."/>
            <person name="Kimura A."/>
            <person name="Kitahashi Y."/>
            <person name="Komaki H."/>
            <person name="Oguchi A."/>
        </authorList>
    </citation>
    <scope>NUCLEOTIDE SEQUENCE [LARGE SCALE GENOMIC DNA]</scope>
    <source>
        <strain evidence="5 6">NBRC 16267</strain>
    </source>
</reference>
<accession>A0A5M3X650</accession>
<dbReference type="PANTHER" id="PTHR43080">
    <property type="entry name" value="CBS DOMAIN-CONTAINING PROTEIN CBSX3, MITOCHONDRIAL"/>
    <property type="match status" value="1"/>
</dbReference>
<keyword evidence="6" id="KW-1185">Reference proteome</keyword>
<dbReference type="InterPro" id="IPR007055">
    <property type="entry name" value="BON_dom"/>
</dbReference>
<dbReference type="InterPro" id="IPR051257">
    <property type="entry name" value="Diverse_CBS-Domain"/>
</dbReference>
<dbReference type="RefSeq" id="WP_170321202.1">
    <property type="nucleotide sequence ID" value="NZ_BAAAHM010000001.1"/>
</dbReference>
<evidence type="ECO:0000256" key="1">
    <source>
        <dbReference type="ARBA" id="ARBA00023122"/>
    </source>
</evidence>
<dbReference type="PANTHER" id="PTHR43080:SF29">
    <property type="entry name" value="OS02G0818000 PROTEIN"/>
    <property type="match status" value="1"/>
</dbReference>
<dbReference type="PROSITE" id="PS51371">
    <property type="entry name" value="CBS"/>
    <property type="match status" value="2"/>
</dbReference>
<dbReference type="InterPro" id="IPR000644">
    <property type="entry name" value="CBS_dom"/>
</dbReference>
<evidence type="ECO:0000313" key="6">
    <source>
        <dbReference type="Proteomes" id="UP000377595"/>
    </source>
</evidence>
<feature type="domain" description="BON" evidence="3">
    <location>
        <begin position="150"/>
        <end position="219"/>
    </location>
</feature>
<organism evidence="5 6">
    <name type="scientific">Acrocarpospora pleiomorpha</name>
    <dbReference type="NCBI Taxonomy" id="90975"/>
    <lineage>
        <taxon>Bacteria</taxon>
        <taxon>Bacillati</taxon>
        <taxon>Actinomycetota</taxon>
        <taxon>Actinomycetes</taxon>
        <taxon>Streptosporangiales</taxon>
        <taxon>Streptosporangiaceae</taxon>
        <taxon>Acrocarpospora</taxon>
    </lineage>
</organism>
<dbReference type="CDD" id="cd04586">
    <property type="entry name" value="CBS_pair_BON_assoc"/>
    <property type="match status" value="1"/>
</dbReference>
<evidence type="ECO:0008006" key="7">
    <source>
        <dbReference type="Google" id="ProtNLM"/>
    </source>
</evidence>
<dbReference type="AlphaFoldDB" id="A0A5M3X650"/>
<sequence length="238" mass="26365">MRKHHRPTVADVMTKGVLSITEDTGFRDIVAALASRGVSGAPVVDAKDQVIGIVTESDLLRKEEFKTVYEDRRPFFETPRDRLARVKSEGEKAVQLMTTPVTTVDPDISIPAAARLMAERSVKRLPVVDSSGRLVGIVSRSDLLKVFLRPDETIRREIIDDVIVRVLWEAPSTVSIEVENGRVTLTGQIELKSMISFTGRIVAAVDGVVDVDNRLTYARDDSIPTPDPLSARPVRPRR</sequence>
<evidence type="ECO:0000256" key="2">
    <source>
        <dbReference type="PROSITE-ProRule" id="PRU00703"/>
    </source>
</evidence>
<dbReference type="EMBL" id="BLAF01000004">
    <property type="protein sequence ID" value="GES17157.1"/>
    <property type="molecule type" value="Genomic_DNA"/>
</dbReference>
<keyword evidence="1 2" id="KW-0129">CBS domain</keyword>
<dbReference type="PROSITE" id="PS50914">
    <property type="entry name" value="BON"/>
    <property type="match status" value="1"/>
</dbReference>
<dbReference type="Proteomes" id="UP000377595">
    <property type="component" value="Unassembled WGS sequence"/>
</dbReference>
<proteinExistence type="predicted"/>
<feature type="domain" description="CBS" evidence="4">
    <location>
        <begin position="13"/>
        <end position="70"/>
    </location>
</feature>